<accession>A0A5B8FGK0</accession>
<dbReference type="CDD" id="cd07715">
    <property type="entry name" value="TaR3-like_MBL-fold"/>
    <property type="match status" value="1"/>
</dbReference>
<reference evidence="2 3" key="1">
    <citation type="submission" date="2019-06" db="EMBL/GenBank/DDBJ databases">
        <title>Genome sequence of Rhodobacteraceae bacterium D4M1.</title>
        <authorList>
            <person name="Cao J."/>
        </authorList>
    </citation>
    <scope>NUCLEOTIDE SEQUENCE [LARGE SCALE GENOMIC DNA]</scope>
    <source>
        <strain evidence="2 3">D4M1</strain>
    </source>
</reference>
<dbReference type="InterPro" id="IPR001279">
    <property type="entry name" value="Metallo-B-lactamas"/>
</dbReference>
<dbReference type="EMBL" id="CP040818">
    <property type="protein sequence ID" value="QDL91321.1"/>
    <property type="molecule type" value="Genomic_DNA"/>
</dbReference>
<feature type="domain" description="Metallo-beta-lactamase" evidence="1">
    <location>
        <begin position="55"/>
        <end position="247"/>
    </location>
</feature>
<dbReference type="PANTHER" id="PTHR42663">
    <property type="entry name" value="HYDROLASE C777.06C-RELATED-RELATED"/>
    <property type="match status" value="1"/>
</dbReference>
<dbReference type="OrthoDB" id="9803916at2"/>
<dbReference type="Gene3D" id="3.60.15.10">
    <property type="entry name" value="Ribonuclease Z/Hydroxyacylglutathione hydrolase-like"/>
    <property type="match status" value="1"/>
</dbReference>
<protein>
    <submittedName>
        <fullName evidence="2">MBL fold metallo-hydrolase</fullName>
    </submittedName>
</protein>
<name>A0A5B8FGK0_9RHOB</name>
<dbReference type="Pfam" id="PF12706">
    <property type="entry name" value="Lactamase_B_2"/>
    <property type="match status" value="1"/>
</dbReference>
<dbReference type="SUPFAM" id="SSF56281">
    <property type="entry name" value="Metallo-hydrolase/oxidoreductase"/>
    <property type="match status" value="1"/>
</dbReference>
<gene>
    <name evidence="2" type="ORF">FDP22_05690</name>
</gene>
<dbReference type="PANTHER" id="PTHR42663:SF4">
    <property type="entry name" value="SLL1036 PROTEIN"/>
    <property type="match status" value="1"/>
</dbReference>
<sequence>MSVSGDETGAGNRGAVQFRVWGCRGSLPVPDPAMRRYGGDTSCYQITGPGEAGLVIDCGSGLRGLGEAMLCKPRARTDILLSHSHFDHLIGLGFFMPLITGQSEVTLWCGQEPDLVREALGRLYGPPLWPIRIPDKYRLPLRHLEPASEIGGACVRTFPLNHPGGCTGFRIEMAGRVICSVTDHEHGVPEIDAQVIAMARDADLMIYDAAYSNAEYPFRKGWGHSTWEVALKVAEAAAVKQTLLVHHSPHSTDELLDAAATALADAPVRWQFARDGMELEL</sequence>
<dbReference type="InterPro" id="IPR036866">
    <property type="entry name" value="RibonucZ/Hydroxyglut_hydro"/>
</dbReference>
<dbReference type="GO" id="GO:0016787">
    <property type="term" value="F:hydrolase activity"/>
    <property type="evidence" value="ECO:0007669"/>
    <property type="project" value="UniProtKB-KW"/>
</dbReference>
<keyword evidence="2" id="KW-0378">Hydrolase</keyword>
<keyword evidence="3" id="KW-1185">Reference proteome</keyword>
<dbReference type="Proteomes" id="UP000305888">
    <property type="component" value="Chromosome"/>
</dbReference>
<proteinExistence type="predicted"/>
<dbReference type="AlphaFoldDB" id="A0A5B8FGK0"/>
<evidence type="ECO:0000313" key="2">
    <source>
        <dbReference type="EMBL" id="QDL91321.1"/>
    </source>
</evidence>
<dbReference type="KEGG" id="ppru:FDP22_05690"/>
<evidence type="ECO:0000313" key="3">
    <source>
        <dbReference type="Proteomes" id="UP000305888"/>
    </source>
</evidence>
<evidence type="ECO:0000259" key="1">
    <source>
        <dbReference type="Pfam" id="PF12706"/>
    </source>
</evidence>
<organism evidence="2 3">
    <name type="scientific">Paroceanicella profunda</name>
    <dbReference type="NCBI Taxonomy" id="2579971"/>
    <lineage>
        <taxon>Bacteria</taxon>
        <taxon>Pseudomonadati</taxon>
        <taxon>Pseudomonadota</taxon>
        <taxon>Alphaproteobacteria</taxon>
        <taxon>Rhodobacterales</taxon>
        <taxon>Paracoccaceae</taxon>
        <taxon>Paroceanicella</taxon>
    </lineage>
</organism>